<accession>A0A9P9IM27</accession>
<dbReference type="GO" id="GO:0005634">
    <property type="term" value="C:nucleus"/>
    <property type="evidence" value="ECO:0007669"/>
    <property type="project" value="UniProtKB-SubCell"/>
</dbReference>
<dbReference type="OrthoDB" id="5344325at2759"/>
<keyword evidence="3" id="KW-0539">Nucleus</keyword>
<evidence type="ECO:0000313" key="7">
    <source>
        <dbReference type="Proteomes" id="UP000700596"/>
    </source>
</evidence>
<dbReference type="CDD" id="cd00067">
    <property type="entry name" value="GAL4"/>
    <property type="match status" value="1"/>
</dbReference>
<evidence type="ECO:0000256" key="1">
    <source>
        <dbReference type="ARBA" id="ARBA00004123"/>
    </source>
</evidence>
<feature type="region of interest" description="Disordered" evidence="4">
    <location>
        <begin position="46"/>
        <end position="86"/>
    </location>
</feature>
<dbReference type="Proteomes" id="UP000700596">
    <property type="component" value="Unassembled WGS sequence"/>
</dbReference>
<evidence type="ECO:0000256" key="4">
    <source>
        <dbReference type="SAM" id="MobiDB-lite"/>
    </source>
</evidence>
<organism evidence="6 7">
    <name type="scientific">Dendryphion nanum</name>
    <dbReference type="NCBI Taxonomy" id="256645"/>
    <lineage>
        <taxon>Eukaryota</taxon>
        <taxon>Fungi</taxon>
        <taxon>Dikarya</taxon>
        <taxon>Ascomycota</taxon>
        <taxon>Pezizomycotina</taxon>
        <taxon>Dothideomycetes</taxon>
        <taxon>Pleosporomycetidae</taxon>
        <taxon>Pleosporales</taxon>
        <taxon>Torulaceae</taxon>
        <taxon>Dendryphion</taxon>
    </lineage>
</organism>
<dbReference type="GO" id="GO:0008270">
    <property type="term" value="F:zinc ion binding"/>
    <property type="evidence" value="ECO:0007669"/>
    <property type="project" value="InterPro"/>
</dbReference>
<dbReference type="InterPro" id="IPR001138">
    <property type="entry name" value="Zn2Cys6_DnaBD"/>
</dbReference>
<keyword evidence="7" id="KW-1185">Reference proteome</keyword>
<dbReference type="InterPro" id="IPR036864">
    <property type="entry name" value="Zn2-C6_fun-type_DNA-bd_sf"/>
</dbReference>
<proteinExistence type="predicted"/>
<dbReference type="Pfam" id="PF04082">
    <property type="entry name" value="Fungal_trans"/>
    <property type="match status" value="1"/>
</dbReference>
<name>A0A9P9IM27_9PLEO</name>
<dbReference type="SUPFAM" id="SSF57701">
    <property type="entry name" value="Zn2/Cys6 DNA-binding domain"/>
    <property type="match status" value="1"/>
</dbReference>
<gene>
    <name evidence="6" type="ORF">B0J11DRAFT_304996</name>
</gene>
<keyword evidence="2" id="KW-0479">Metal-binding</keyword>
<dbReference type="SMART" id="SM00066">
    <property type="entry name" value="GAL4"/>
    <property type="match status" value="1"/>
</dbReference>
<dbReference type="PROSITE" id="PS50048">
    <property type="entry name" value="ZN2_CY6_FUNGAL_2"/>
    <property type="match status" value="1"/>
</dbReference>
<dbReference type="GO" id="GO:0006351">
    <property type="term" value="P:DNA-templated transcription"/>
    <property type="evidence" value="ECO:0007669"/>
    <property type="project" value="InterPro"/>
</dbReference>
<dbReference type="AlphaFoldDB" id="A0A9P9IM27"/>
<dbReference type="PANTHER" id="PTHR31001">
    <property type="entry name" value="UNCHARACTERIZED TRANSCRIPTIONAL REGULATORY PROTEIN"/>
    <property type="match status" value="1"/>
</dbReference>
<feature type="region of interest" description="Disordered" evidence="4">
    <location>
        <begin position="1"/>
        <end position="26"/>
    </location>
</feature>
<comment type="caution">
    <text evidence="6">The sequence shown here is derived from an EMBL/GenBank/DDBJ whole genome shotgun (WGS) entry which is preliminary data.</text>
</comment>
<dbReference type="InterPro" id="IPR007219">
    <property type="entry name" value="XnlR_reg_dom"/>
</dbReference>
<evidence type="ECO:0000259" key="5">
    <source>
        <dbReference type="PROSITE" id="PS50048"/>
    </source>
</evidence>
<dbReference type="Gene3D" id="4.10.240.10">
    <property type="entry name" value="Zn(2)-C6 fungal-type DNA-binding domain"/>
    <property type="match status" value="1"/>
</dbReference>
<dbReference type="PANTHER" id="PTHR31001:SF84">
    <property type="entry name" value="FUNGAL SPECIFIC TRANSCRIPTION FACTOR"/>
    <property type="match status" value="1"/>
</dbReference>
<feature type="compositionally biased region" description="Low complexity" evidence="4">
    <location>
        <begin position="51"/>
        <end position="62"/>
    </location>
</feature>
<protein>
    <recommendedName>
        <fullName evidence="5">Zn(2)-C6 fungal-type domain-containing protein</fullName>
    </recommendedName>
</protein>
<dbReference type="SMART" id="SM00906">
    <property type="entry name" value="Fungal_trans"/>
    <property type="match status" value="1"/>
</dbReference>
<evidence type="ECO:0000256" key="3">
    <source>
        <dbReference type="ARBA" id="ARBA00023242"/>
    </source>
</evidence>
<comment type="subcellular location">
    <subcellularLocation>
        <location evidence="1">Nucleus</location>
    </subcellularLocation>
</comment>
<dbReference type="EMBL" id="JAGMWT010000007">
    <property type="protein sequence ID" value="KAH7125386.1"/>
    <property type="molecule type" value="Genomic_DNA"/>
</dbReference>
<dbReference type="CDD" id="cd12148">
    <property type="entry name" value="fungal_TF_MHR"/>
    <property type="match status" value="1"/>
</dbReference>
<reference evidence="6" key="1">
    <citation type="journal article" date="2021" name="Nat. Commun.">
        <title>Genetic determinants of endophytism in the Arabidopsis root mycobiome.</title>
        <authorList>
            <person name="Mesny F."/>
            <person name="Miyauchi S."/>
            <person name="Thiergart T."/>
            <person name="Pickel B."/>
            <person name="Atanasova L."/>
            <person name="Karlsson M."/>
            <person name="Huettel B."/>
            <person name="Barry K.W."/>
            <person name="Haridas S."/>
            <person name="Chen C."/>
            <person name="Bauer D."/>
            <person name="Andreopoulos W."/>
            <person name="Pangilinan J."/>
            <person name="LaButti K."/>
            <person name="Riley R."/>
            <person name="Lipzen A."/>
            <person name="Clum A."/>
            <person name="Drula E."/>
            <person name="Henrissat B."/>
            <person name="Kohler A."/>
            <person name="Grigoriev I.V."/>
            <person name="Martin F.M."/>
            <person name="Hacquard S."/>
        </authorList>
    </citation>
    <scope>NUCLEOTIDE SEQUENCE</scope>
    <source>
        <strain evidence="6">MPI-CAGE-CH-0243</strain>
    </source>
</reference>
<sequence length="659" mass="74997">MQGSKDSRATTSCSECQRRKQKCSREWPCNHCQARKVPHLCEFVQKRSDSKTTSASTSSGETRGQKRQAPESSIGEPALSQDGSEEGVEDGLKAWGYMPGHVHYMLASVEDDVRRPSPSTSSEQSSEVEKILHAIPPRSITDTFVNHFLKVVNYRYNTIYAPTFTGNYVQWWTDRASGKRLSPEFTCLLLRILAYTVQYLTARMRKMIEFELACGSQQLTERFANAAEQLSLTFSAANSCLERVQEQFLKGVWLKSESQIVESWHALGSTIREAQELGIDKGTGTEGLSQFEIEIRKRIWILLYIWDWQMSAWLGRPHLINQKECTFDFPSLKLDEGAPETKLLSPFAHMCLQAMLGRRLGQHLENVQSVSDLTPEQIFAIEKECEDFIDELPSVFKIKDPYLELDGEHPYYVFQRSQLHVVIYTTQLDFLKPFLTRSPKDQKSSHENELRTMGVDMSLQLLNVSRKLFDHEFPINAKFHLVVFCIFDTATILCSAIIHDVDKTLPRREEVLDAIDQSLTMLHQLSLTTKIGASSYNFLSKLIQASPILSGHGPIRKRQRIKTSDTTAAEPYVPVLARVVADDTPLMETLSTATFTAMDPVPQEPTTDDLSFDLDQFLMQNPFGDEAHPDMGGLEQIWHWENLELDQGWQQDPNVSEHS</sequence>
<evidence type="ECO:0000256" key="2">
    <source>
        <dbReference type="ARBA" id="ARBA00022723"/>
    </source>
</evidence>
<evidence type="ECO:0000313" key="6">
    <source>
        <dbReference type="EMBL" id="KAH7125386.1"/>
    </source>
</evidence>
<dbReference type="InterPro" id="IPR050613">
    <property type="entry name" value="Sec_Metabolite_Reg"/>
</dbReference>
<feature type="domain" description="Zn(2)-C6 fungal-type" evidence="5">
    <location>
        <begin position="12"/>
        <end position="43"/>
    </location>
</feature>
<dbReference type="GO" id="GO:0003677">
    <property type="term" value="F:DNA binding"/>
    <property type="evidence" value="ECO:0007669"/>
    <property type="project" value="InterPro"/>
</dbReference>
<dbReference type="GO" id="GO:0000981">
    <property type="term" value="F:DNA-binding transcription factor activity, RNA polymerase II-specific"/>
    <property type="evidence" value="ECO:0007669"/>
    <property type="project" value="InterPro"/>
</dbReference>